<dbReference type="PANTHER" id="PTHR32179">
    <property type="entry name" value="NICOTINATE-NUCLEOTIDE PYROPHOSPHORYLASE [CARBOXYLATING]"/>
    <property type="match status" value="1"/>
</dbReference>
<dbReference type="GO" id="GO:0034213">
    <property type="term" value="P:quinolinate catabolic process"/>
    <property type="evidence" value="ECO:0007669"/>
    <property type="project" value="TreeGrafter"/>
</dbReference>
<evidence type="ECO:0000256" key="5">
    <source>
        <dbReference type="ARBA" id="ARBA00011944"/>
    </source>
</evidence>
<evidence type="ECO:0000313" key="16">
    <source>
        <dbReference type="Proteomes" id="UP000540266"/>
    </source>
</evidence>
<evidence type="ECO:0000256" key="4">
    <source>
        <dbReference type="ARBA" id="ARBA00011218"/>
    </source>
</evidence>
<evidence type="ECO:0000256" key="6">
    <source>
        <dbReference type="ARBA" id="ARBA00022642"/>
    </source>
</evidence>
<comment type="function">
    <text evidence="1">Involved in the catabolism of quinolinic acid (QA).</text>
</comment>
<keyword evidence="6" id="KW-0662">Pyridine nucleotide biosynthesis</keyword>
<dbReference type="FunFam" id="3.20.20.70:FF:000030">
    <property type="entry name" value="Nicotinate-nucleotide pyrophosphorylase, carboxylating"/>
    <property type="match status" value="1"/>
</dbReference>
<dbReference type="InterPro" id="IPR036068">
    <property type="entry name" value="Nicotinate_pribotase-like_C"/>
</dbReference>
<name>A0A7T0EIE4_9HYPH</name>
<evidence type="ECO:0000256" key="10">
    <source>
        <dbReference type="ARBA" id="ARBA00047445"/>
    </source>
</evidence>
<dbReference type="EMBL" id="CP064934">
    <property type="protein sequence ID" value="QPK12258.1"/>
    <property type="molecule type" value="Genomic_DNA"/>
</dbReference>
<evidence type="ECO:0000259" key="14">
    <source>
        <dbReference type="Pfam" id="PF02749"/>
    </source>
</evidence>
<comment type="pathway">
    <text evidence="2">Cofactor biosynthesis; NAD(+) biosynthesis; nicotinate D-ribonucleotide from quinolinate: step 1/1.</text>
</comment>
<reference evidence="15 16" key="1">
    <citation type="submission" date="2020-11" db="EMBL/GenBank/DDBJ databases">
        <title>Indigenous Rhizobia Nodulating Common beans in Western Kenya.</title>
        <authorList>
            <person name="Wekesa C.S."/>
            <person name="Oelmueller R."/>
            <person name="Furch A.C."/>
        </authorList>
    </citation>
    <scope>NUCLEOTIDE SEQUENCE [LARGE SCALE GENOMIC DNA]</scope>
    <source>
        <strain evidence="16">BS3</strain>
        <plasmid evidence="15 16">pBS3c</plasmid>
    </source>
</reference>
<organism evidence="15 16">
    <name type="scientific">Rhizobium phaseoli</name>
    <dbReference type="NCBI Taxonomy" id="396"/>
    <lineage>
        <taxon>Bacteria</taxon>
        <taxon>Pseudomonadati</taxon>
        <taxon>Pseudomonadota</taxon>
        <taxon>Alphaproteobacteria</taxon>
        <taxon>Hyphomicrobiales</taxon>
        <taxon>Rhizobiaceae</taxon>
        <taxon>Rhizobium/Agrobacterium group</taxon>
        <taxon>Rhizobium</taxon>
    </lineage>
</organism>
<evidence type="ECO:0000256" key="8">
    <source>
        <dbReference type="ARBA" id="ARBA00022679"/>
    </source>
</evidence>
<dbReference type="InterPro" id="IPR013785">
    <property type="entry name" value="Aldolase_TIM"/>
</dbReference>
<evidence type="ECO:0000256" key="1">
    <source>
        <dbReference type="ARBA" id="ARBA00003237"/>
    </source>
</evidence>
<dbReference type="GO" id="GO:0009435">
    <property type="term" value="P:NAD+ biosynthetic process"/>
    <property type="evidence" value="ECO:0007669"/>
    <property type="project" value="UniProtKB-UniPathway"/>
</dbReference>
<evidence type="ECO:0000256" key="3">
    <source>
        <dbReference type="ARBA" id="ARBA00009400"/>
    </source>
</evidence>
<protein>
    <recommendedName>
        <fullName evidence="11">Probable nicotinate-nucleotide pyrophosphorylase [carboxylating]</fullName>
        <ecNumber evidence="5">2.4.2.19</ecNumber>
    </recommendedName>
    <alternativeName>
        <fullName evidence="9">Quinolinate phosphoribosyltransferase [decarboxylating]</fullName>
    </alternativeName>
</protein>
<evidence type="ECO:0000256" key="2">
    <source>
        <dbReference type="ARBA" id="ARBA00004893"/>
    </source>
</evidence>
<feature type="domain" description="Quinolinate phosphoribosyl transferase C-terminal" evidence="13">
    <location>
        <begin position="123"/>
        <end position="288"/>
    </location>
</feature>
<dbReference type="CDD" id="cd01572">
    <property type="entry name" value="QPRTase"/>
    <property type="match status" value="1"/>
</dbReference>
<dbReference type="RefSeq" id="WP_184328703.1">
    <property type="nucleotide sequence ID" value="NZ_CP013534.1"/>
</dbReference>
<feature type="domain" description="Quinolinate phosphoribosyl transferase N-terminal" evidence="14">
    <location>
        <begin position="36"/>
        <end position="121"/>
    </location>
</feature>
<dbReference type="InterPro" id="IPR004393">
    <property type="entry name" value="NadC"/>
</dbReference>
<dbReference type="GeneID" id="45960326"/>
<proteinExistence type="inferred from homology"/>
<keyword evidence="15" id="KW-0614">Plasmid</keyword>
<accession>A0A7T0EIE4</accession>
<comment type="similarity">
    <text evidence="3 12">Belongs to the NadC/ModD family.</text>
</comment>
<dbReference type="EC" id="2.4.2.19" evidence="5"/>
<comment type="subunit">
    <text evidence="4">Hexamer formed by 3 homodimers.</text>
</comment>
<geneLocation type="plasmid" evidence="15 16">
    <name>pBS3c</name>
</geneLocation>
<dbReference type="PANTHER" id="PTHR32179:SF3">
    <property type="entry name" value="NICOTINATE-NUCLEOTIDE PYROPHOSPHORYLASE [CARBOXYLATING]"/>
    <property type="match status" value="1"/>
</dbReference>
<dbReference type="InterPro" id="IPR027277">
    <property type="entry name" value="NadC/ModD"/>
</dbReference>
<dbReference type="UniPathway" id="UPA00253">
    <property type="reaction ID" value="UER00331"/>
</dbReference>
<dbReference type="GO" id="GO:0005737">
    <property type="term" value="C:cytoplasm"/>
    <property type="evidence" value="ECO:0007669"/>
    <property type="project" value="TreeGrafter"/>
</dbReference>
<dbReference type="FunFam" id="3.90.1170.20:FF:000001">
    <property type="entry name" value="Nicotinate-nucleotide diphosphorylase (Carboxylating)"/>
    <property type="match status" value="1"/>
</dbReference>
<dbReference type="SUPFAM" id="SSF51690">
    <property type="entry name" value="Nicotinate/Quinolinate PRTase C-terminal domain-like"/>
    <property type="match status" value="1"/>
</dbReference>
<dbReference type="AlphaFoldDB" id="A0A7T0EIE4"/>
<evidence type="ECO:0000259" key="13">
    <source>
        <dbReference type="Pfam" id="PF01729"/>
    </source>
</evidence>
<dbReference type="Proteomes" id="UP000540266">
    <property type="component" value="Plasmid pBS3c"/>
</dbReference>
<dbReference type="GO" id="GO:0004514">
    <property type="term" value="F:nicotinate-nucleotide diphosphorylase (carboxylating) activity"/>
    <property type="evidence" value="ECO:0007669"/>
    <property type="project" value="UniProtKB-EC"/>
</dbReference>
<dbReference type="NCBIfam" id="TIGR00078">
    <property type="entry name" value="nadC"/>
    <property type="match status" value="1"/>
</dbReference>
<evidence type="ECO:0000256" key="9">
    <source>
        <dbReference type="ARBA" id="ARBA00033102"/>
    </source>
</evidence>
<dbReference type="InterPro" id="IPR002638">
    <property type="entry name" value="Quinolinate_PRibosylTrfase_C"/>
</dbReference>
<gene>
    <name evidence="15" type="ORF">HER27_027235</name>
</gene>
<evidence type="ECO:0000313" key="15">
    <source>
        <dbReference type="EMBL" id="QPK12258.1"/>
    </source>
</evidence>
<evidence type="ECO:0000256" key="7">
    <source>
        <dbReference type="ARBA" id="ARBA00022676"/>
    </source>
</evidence>
<evidence type="ECO:0000256" key="11">
    <source>
        <dbReference type="ARBA" id="ARBA00069173"/>
    </source>
</evidence>
<keyword evidence="7 12" id="KW-0328">Glycosyltransferase</keyword>
<dbReference type="InterPro" id="IPR022412">
    <property type="entry name" value="Quinolinate_PRibosylTrfase_N"/>
</dbReference>
<dbReference type="InterPro" id="IPR037128">
    <property type="entry name" value="Quinolinate_PRibosylTase_N_sf"/>
</dbReference>
<sequence>MPLPGVPEMSLTPLPRLIVEPLVRAALLEDLGLAGDITSAAVIPGEHRSTMMMAARQPGVIAGLDAAELAFTLVDPEIVMRRHIEDGDAVKTGDVIATIEGPSRGLLTAERTALNFLGHLSGIATVTAEIAAAISGSKASVACTRKTTPGLRALEKYAVRAGGGMNHRFALYDAVLIKDNHVAISGGVAEAIRRARAGVGHLVKVEVEVDRLDQLHEAMETGVDAVLLDNMTPDQLREAVAIVAGRAITEASGRVMPATAAAIAASGVDLISVGWLTHSAPVLDIGLDFVAAATAAETRAKRVASAL</sequence>
<evidence type="ECO:0000256" key="12">
    <source>
        <dbReference type="PIRNR" id="PIRNR006250"/>
    </source>
</evidence>
<dbReference type="Gene3D" id="3.90.1170.20">
    <property type="entry name" value="Quinolinate phosphoribosyl transferase, N-terminal domain"/>
    <property type="match status" value="1"/>
</dbReference>
<dbReference type="Pfam" id="PF02749">
    <property type="entry name" value="QRPTase_N"/>
    <property type="match status" value="1"/>
</dbReference>
<dbReference type="SUPFAM" id="SSF54675">
    <property type="entry name" value="Nicotinate/Quinolinate PRTase N-terminal domain-like"/>
    <property type="match status" value="1"/>
</dbReference>
<comment type="catalytic activity">
    <reaction evidence="10">
        <text>nicotinate beta-D-ribonucleotide + CO2 + diphosphate = quinolinate + 5-phospho-alpha-D-ribose 1-diphosphate + 2 H(+)</text>
        <dbReference type="Rhea" id="RHEA:12733"/>
        <dbReference type="ChEBI" id="CHEBI:15378"/>
        <dbReference type="ChEBI" id="CHEBI:16526"/>
        <dbReference type="ChEBI" id="CHEBI:29959"/>
        <dbReference type="ChEBI" id="CHEBI:33019"/>
        <dbReference type="ChEBI" id="CHEBI:57502"/>
        <dbReference type="ChEBI" id="CHEBI:58017"/>
        <dbReference type="EC" id="2.4.2.19"/>
    </reaction>
</comment>
<dbReference type="PIRSF" id="PIRSF006250">
    <property type="entry name" value="NadC_ModD"/>
    <property type="match status" value="1"/>
</dbReference>
<dbReference type="Pfam" id="PF01729">
    <property type="entry name" value="QRPTase_C"/>
    <property type="match status" value="1"/>
</dbReference>
<keyword evidence="8 12" id="KW-0808">Transferase</keyword>
<dbReference type="Gene3D" id="3.20.20.70">
    <property type="entry name" value="Aldolase class I"/>
    <property type="match status" value="1"/>
</dbReference>